<accession>A0A9W6J6A2</accession>
<proteinExistence type="predicted"/>
<dbReference type="Proteomes" id="UP001143370">
    <property type="component" value="Unassembled WGS sequence"/>
</dbReference>
<name>A0A9W6J6A2_9HYPH</name>
<evidence type="ECO:0000313" key="1">
    <source>
        <dbReference type="EMBL" id="GLK71152.1"/>
    </source>
</evidence>
<evidence type="ECO:0000313" key="2">
    <source>
        <dbReference type="Proteomes" id="UP001143370"/>
    </source>
</evidence>
<comment type="caution">
    <text evidence="1">The sequence shown here is derived from an EMBL/GenBank/DDBJ whole genome shotgun (WGS) entry which is preliminary data.</text>
</comment>
<dbReference type="AlphaFoldDB" id="A0A9W6J6A2"/>
<gene>
    <name evidence="1" type="ORF">GCM10017643_12670</name>
</gene>
<reference evidence="1" key="2">
    <citation type="submission" date="2023-01" db="EMBL/GenBank/DDBJ databases">
        <authorList>
            <person name="Sun Q."/>
            <person name="Evtushenko L."/>
        </authorList>
    </citation>
    <scope>NUCLEOTIDE SEQUENCE</scope>
    <source>
        <strain evidence="1">VKM B-2484</strain>
    </source>
</reference>
<dbReference type="EMBL" id="BSFJ01000005">
    <property type="protein sequence ID" value="GLK71152.1"/>
    <property type="molecule type" value="Genomic_DNA"/>
</dbReference>
<sequence>MPAPPPESEPAIVTAIGVEPAIYASLAAREAEASRCRKAVPSARDPFPPPA</sequence>
<organism evidence="1 2">
    <name type="scientific">Ancylobacter dichloromethanicus</name>
    <dbReference type="NCBI Taxonomy" id="518825"/>
    <lineage>
        <taxon>Bacteria</taxon>
        <taxon>Pseudomonadati</taxon>
        <taxon>Pseudomonadota</taxon>
        <taxon>Alphaproteobacteria</taxon>
        <taxon>Hyphomicrobiales</taxon>
        <taxon>Xanthobacteraceae</taxon>
        <taxon>Ancylobacter</taxon>
    </lineage>
</organism>
<protein>
    <submittedName>
        <fullName evidence="1">Uncharacterized protein</fullName>
    </submittedName>
</protein>
<keyword evidence="2" id="KW-1185">Reference proteome</keyword>
<reference evidence="1" key="1">
    <citation type="journal article" date="2014" name="Int. J. Syst. Evol. Microbiol.">
        <title>Complete genome sequence of Corynebacterium casei LMG S-19264T (=DSM 44701T), isolated from a smear-ripened cheese.</title>
        <authorList>
            <consortium name="US DOE Joint Genome Institute (JGI-PGF)"/>
            <person name="Walter F."/>
            <person name="Albersmeier A."/>
            <person name="Kalinowski J."/>
            <person name="Ruckert C."/>
        </authorList>
    </citation>
    <scope>NUCLEOTIDE SEQUENCE</scope>
    <source>
        <strain evidence="1">VKM B-2484</strain>
    </source>
</reference>